<keyword evidence="5" id="KW-0220">Diaminopimelate biosynthesis</keyword>
<feature type="domain" description="PglD N-terminal" evidence="8">
    <location>
        <begin position="2"/>
        <end position="79"/>
    </location>
</feature>
<dbReference type="PROSITE" id="PS00101">
    <property type="entry name" value="HEXAPEP_TRANSFERASES"/>
    <property type="match status" value="1"/>
</dbReference>
<name>A0ABQ2BZY8_9FLAO</name>
<dbReference type="EMBL" id="BMDQ01000003">
    <property type="protein sequence ID" value="GGI58045.1"/>
    <property type="molecule type" value="Genomic_DNA"/>
</dbReference>
<dbReference type="Pfam" id="PF17836">
    <property type="entry name" value="PglD_N"/>
    <property type="match status" value="1"/>
</dbReference>
<dbReference type="InterPro" id="IPR018357">
    <property type="entry name" value="Hexapep_transf_CS"/>
</dbReference>
<organism evidence="9 10">
    <name type="scientific">Winogradskyella haliclonae</name>
    <dbReference type="NCBI Taxonomy" id="2048558"/>
    <lineage>
        <taxon>Bacteria</taxon>
        <taxon>Pseudomonadati</taxon>
        <taxon>Bacteroidota</taxon>
        <taxon>Flavobacteriia</taxon>
        <taxon>Flavobacteriales</taxon>
        <taxon>Flavobacteriaceae</taxon>
        <taxon>Winogradskyella</taxon>
    </lineage>
</organism>
<keyword evidence="10" id="KW-1185">Reference proteome</keyword>
<proteinExistence type="inferred from homology"/>
<evidence type="ECO:0000256" key="2">
    <source>
        <dbReference type="ARBA" id="ARBA00022605"/>
    </source>
</evidence>
<keyword evidence="2" id="KW-0028">Amino-acid biosynthesis</keyword>
<evidence type="ECO:0000256" key="7">
    <source>
        <dbReference type="ARBA" id="ARBA00023315"/>
    </source>
</evidence>
<evidence type="ECO:0000256" key="1">
    <source>
        <dbReference type="ARBA" id="ARBA00007274"/>
    </source>
</evidence>
<dbReference type="Gene3D" id="2.160.10.10">
    <property type="entry name" value="Hexapeptide repeat proteins"/>
    <property type="match status" value="1"/>
</dbReference>
<dbReference type="InterPro" id="IPR020019">
    <property type="entry name" value="AcTrfase_PglD-like"/>
</dbReference>
<dbReference type="InterPro" id="IPR001451">
    <property type="entry name" value="Hexapep"/>
</dbReference>
<dbReference type="CDD" id="cd03360">
    <property type="entry name" value="LbH_AT_putative"/>
    <property type="match status" value="1"/>
</dbReference>
<evidence type="ECO:0000313" key="10">
    <source>
        <dbReference type="Proteomes" id="UP000624701"/>
    </source>
</evidence>
<protein>
    <recommendedName>
        <fullName evidence="8">PglD N-terminal domain-containing protein</fullName>
    </recommendedName>
</protein>
<evidence type="ECO:0000256" key="3">
    <source>
        <dbReference type="ARBA" id="ARBA00022679"/>
    </source>
</evidence>
<gene>
    <name evidence="9" type="ORF">GCM10011444_23540</name>
</gene>
<evidence type="ECO:0000256" key="4">
    <source>
        <dbReference type="ARBA" id="ARBA00022737"/>
    </source>
</evidence>
<evidence type="ECO:0000256" key="5">
    <source>
        <dbReference type="ARBA" id="ARBA00022915"/>
    </source>
</evidence>
<dbReference type="Gene3D" id="3.40.50.20">
    <property type="match status" value="1"/>
</dbReference>
<dbReference type="InterPro" id="IPR050179">
    <property type="entry name" value="Trans_hexapeptide_repeat"/>
</dbReference>
<dbReference type="Pfam" id="PF00132">
    <property type="entry name" value="Hexapep"/>
    <property type="match status" value="2"/>
</dbReference>
<dbReference type="PANTHER" id="PTHR43300:SF10">
    <property type="entry name" value="2,3,4,5-TETRAHYDROPYRIDINE-2,6-DICARBOXYLATE N-ACETYLTRANSFERASE"/>
    <property type="match status" value="1"/>
</dbReference>
<dbReference type="RefSeq" id="WP_188374950.1">
    <property type="nucleotide sequence ID" value="NZ_BMDQ01000003.1"/>
</dbReference>
<accession>A0ABQ2BZY8</accession>
<evidence type="ECO:0000256" key="6">
    <source>
        <dbReference type="ARBA" id="ARBA00023154"/>
    </source>
</evidence>
<dbReference type="SUPFAM" id="SSF51161">
    <property type="entry name" value="Trimeric LpxA-like enzymes"/>
    <property type="match status" value="1"/>
</dbReference>
<dbReference type="InterPro" id="IPR011004">
    <property type="entry name" value="Trimer_LpxA-like_sf"/>
</dbReference>
<comment type="caution">
    <text evidence="9">The sequence shown here is derived from an EMBL/GenBank/DDBJ whole genome shotgun (WGS) entry which is preliminary data.</text>
</comment>
<dbReference type="Proteomes" id="UP000624701">
    <property type="component" value="Unassembled WGS sequence"/>
</dbReference>
<dbReference type="NCBIfam" id="TIGR03570">
    <property type="entry name" value="NeuD_NnaD"/>
    <property type="match status" value="1"/>
</dbReference>
<keyword evidence="4" id="KW-0677">Repeat</keyword>
<sequence>MLIIGAKGLAKELLEVCKLSNKLKSLVFYDNINTNDNFLYDEFPILNDDASVINYFKTIDKRFVLGFGDIIHRVKLAEQFINLGGEFTSLLSPEANISTFDVSIGEGVVIMPGAVVSNGVSIGKGCLVYFNASITHDVSIGSHSIISPGATLLGRCKIGNQCFVGANATILPDIVIGDNVVIGAGAVVTKNIENNTKVAGIPARDL</sequence>
<evidence type="ECO:0000259" key="8">
    <source>
        <dbReference type="Pfam" id="PF17836"/>
    </source>
</evidence>
<keyword evidence="3" id="KW-0808">Transferase</keyword>
<keyword evidence="7" id="KW-0012">Acyltransferase</keyword>
<dbReference type="PANTHER" id="PTHR43300">
    <property type="entry name" value="ACETYLTRANSFERASE"/>
    <property type="match status" value="1"/>
</dbReference>
<reference evidence="10" key="1">
    <citation type="journal article" date="2019" name="Int. J. Syst. Evol. Microbiol.">
        <title>The Global Catalogue of Microorganisms (GCM) 10K type strain sequencing project: providing services to taxonomists for standard genome sequencing and annotation.</title>
        <authorList>
            <consortium name="The Broad Institute Genomics Platform"/>
            <consortium name="The Broad Institute Genome Sequencing Center for Infectious Disease"/>
            <person name="Wu L."/>
            <person name="Ma J."/>
        </authorList>
    </citation>
    <scope>NUCLEOTIDE SEQUENCE [LARGE SCALE GENOMIC DNA]</scope>
    <source>
        <strain evidence="10">CCM 8681</strain>
    </source>
</reference>
<keyword evidence="6" id="KW-0457">Lysine biosynthesis</keyword>
<comment type="similarity">
    <text evidence="1">Belongs to the transferase hexapeptide repeat family.</text>
</comment>
<dbReference type="InterPro" id="IPR041561">
    <property type="entry name" value="PglD_N"/>
</dbReference>
<evidence type="ECO:0000313" key="9">
    <source>
        <dbReference type="EMBL" id="GGI58045.1"/>
    </source>
</evidence>